<proteinExistence type="predicted"/>
<dbReference type="STRING" id="1423759.FC92_GL002022"/>
<keyword evidence="2" id="KW-1185">Reference proteome</keyword>
<protein>
    <recommendedName>
        <fullName evidence="3">DUF4649 domain-containing protein</fullName>
    </recommendedName>
</protein>
<dbReference type="Gene3D" id="3.30.1490.390">
    <property type="match status" value="1"/>
</dbReference>
<gene>
    <name evidence="1" type="ORF">FC92_GL002022</name>
</gene>
<dbReference type="OrthoDB" id="2308381at2"/>
<sequence length="69" mass="7961">MLIIKYVNQGITEEIKYDLTAQFVARQQLEVPDLQDYYPLVEVTLDGKPVKDFTGTTIVDLFNYYNVLG</sequence>
<reference evidence="1 2" key="1">
    <citation type="journal article" date="2015" name="Genome Announc.">
        <title>Expanding the biotechnology potential of lactobacilli through comparative genomics of 213 strains and associated genera.</title>
        <authorList>
            <person name="Sun Z."/>
            <person name="Harris H.M."/>
            <person name="McCann A."/>
            <person name="Guo C."/>
            <person name="Argimon S."/>
            <person name="Zhang W."/>
            <person name="Yang X."/>
            <person name="Jeffery I.B."/>
            <person name="Cooney J.C."/>
            <person name="Kagawa T.F."/>
            <person name="Liu W."/>
            <person name="Song Y."/>
            <person name="Salvetti E."/>
            <person name="Wrobel A."/>
            <person name="Rasinkangas P."/>
            <person name="Parkhill J."/>
            <person name="Rea M.C."/>
            <person name="O'Sullivan O."/>
            <person name="Ritari J."/>
            <person name="Douillard F.P."/>
            <person name="Paul Ross R."/>
            <person name="Yang R."/>
            <person name="Briner A.E."/>
            <person name="Felis G.E."/>
            <person name="de Vos W.M."/>
            <person name="Barrangou R."/>
            <person name="Klaenhammer T.R."/>
            <person name="Caufield P.W."/>
            <person name="Cui Y."/>
            <person name="Zhang H."/>
            <person name="O'Toole P.W."/>
        </authorList>
    </citation>
    <scope>NUCLEOTIDE SEQUENCE [LARGE SCALE GENOMIC DNA]</scope>
    <source>
        <strain evidence="1 2">DSM 19519</strain>
    </source>
</reference>
<dbReference type="Proteomes" id="UP000051448">
    <property type="component" value="Unassembled WGS sequence"/>
</dbReference>
<comment type="caution">
    <text evidence="1">The sequence shown here is derived from an EMBL/GenBank/DDBJ whole genome shotgun (WGS) entry which is preliminary data.</text>
</comment>
<dbReference type="EMBL" id="AZDX01000007">
    <property type="protein sequence ID" value="KRL07245.1"/>
    <property type="molecule type" value="Genomic_DNA"/>
</dbReference>
<dbReference type="PATRIC" id="fig|1423759.3.peg.2114"/>
<dbReference type="RefSeq" id="WP_057869199.1">
    <property type="nucleotide sequence ID" value="NZ_AZDX01000007.1"/>
</dbReference>
<dbReference type="AlphaFoldDB" id="A0A0R1MGG9"/>
<accession>A0A0R1MGG9</accession>
<evidence type="ECO:0000313" key="2">
    <source>
        <dbReference type="Proteomes" id="UP000051448"/>
    </source>
</evidence>
<name>A0A0R1MGG9_9LACO</name>
<dbReference type="GeneID" id="98311648"/>
<evidence type="ECO:0008006" key="3">
    <source>
        <dbReference type="Google" id="ProtNLM"/>
    </source>
</evidence>
<evidence type="ECO:0000313" key="1">
    <source>
        <dbReference type="EMBL" id="KRL07245.1"/>
    </source>
</evidence>
<organism evidence="1 2">
    <name type="scientific">Liquorilactobacillus hordei DSM 19519</name>
    <dbReference type="NCBI Taxonomy" id="1423759"/>
    <lineage>
        <taxon>Bacteria</taxon>
        <taxon>Bacillati</taxon>
        <taxon>Bacillota</taxon>
        <taxon>Bacilli</taxon>
        <taxon>Lactobacillales</taxon>
        <taxon>Lactobacillaceae</taxon>
        <taxon>Liquorilactobacillus</taxon>
    </lineage>
</organism>